<accession>A0A151Z8X1</accession>
<gene>
    <name evidence="1" type="ORF">DLAC_09008</name>
</gene>
<proteinExistence type="predicted"/>
<evidence type="ECO:0008006" key="3">
    <source>
        <dbReference type="Google" id="ProtNLM"/>
    </source>
</evidence>
<dbReference type="InParanoid" id="A0A151Z8X1"/>
<dbReference type="Proteomes" id="UP000076078">
    <property type="component" value="Unassembled WGS sequence"/>
</dbReference>
<organism evidence="1 2">
    <name type="scientific">Tieghemostelium lacteum</name>
    <name type="common">Slime mold</name>
    <name type="synonym">Dictyostelium lacteum</name>
    <dbReference type="NCBI Taxonomy" id="361077"/>
    <lineage>
        <taxon>Eukaryota</taxon>
        <taxon>Amoebozoa</taxon>
        <taxon>Evosea</taxon>
        <taxon>Eumycetozoa</taxon>
        <taxon>Dictyostelia</taxon>
        <taxon>Dictyosteliales</taxon>
        <taxon>Raperosteliaceae</taxon>
        <taxon>Tieghemostelium</taxon>
    </lineage>
</organism>
<sequence length="671" mass="77817">MKKNKIILNLFDDKEVILKDKLVKCSLCLDEVACENIDGHLKECLEILNSINSKNRFGKLPQTVLLHVLSNLFVSRDFTLLNNALSLISLVCKEWRYSLISRIKLAYIYPIFSDSSSYDRYKHLIKRGLSLQCSFNQTTNQSAKYQSELIKDHVSSYKCKFSDKYADIEEYQLQFYSFPNLRTLKVTICDGYMELFIQHLSSDKMSTQLEKLNIEFKMSTIQSMDITLIVDIVSHRFPRLKSFSLKLSNDRSGDEDEENERIIEIESLSSLLALKNLKSLRLSRVAVNFSELDKLIRETQSIEILKILELRYTFGDNKQRLDGASIQYSIGDYQLFKSLEHNQVTQSLFLISRETTTTSSLVDMLNSNRTLKKLNCELYKLIKDCDFKKVTIQNQSLQVLVCIENGEYNSDSDNDSDKEMDEKLDLIGNLETSILKKWSGVSKIEMMLLESFSSGIYQQMFSTFSNIGTLLIQLNQYTDEDLQSIRILLPSLPRLQKLQFSNNLEEKQQTFLFDCVKELEHLEQLFFFNNRISCQQIINFLNDNHKSLKHLLCENVDDFQPIGLTTALASNKTLHDLYIQNVDSTCRESIGEFIQNLVTVINSNHHLVRYNIPAPKHLPSDSYYRYNNMVSLDFTLRISIVNALKSNSTIEYIGIDNNEIESKYFTKYLIN</sequence>
<dbReference type="AlphaFoldDB" id="A0A151Z8X1"/>
<name>A0A151Z8X1_TIELA</name>
<evidence type="ECO:0000313" key="2">
    <source>
        <dbReference type="Proteomes" id="UP000076078"/>
    </source>
</evidence>
<evidence type="ECO:0000313" key="1">
    <source>
        <dbReference type="EMBL" id="KYQ90391.1"/>
    </source>
</evidence>
<dbReference type="EMBL" id="LODT01000037">
    <property type="protein sequence ID" value="KYQ90391.1"/>
    <property type="molecule type" value="Genomic_DNA"/>
</dbReference>
<comment type="caution">
    <text evidence="1">The sequence shown here is derived from an EMBL/GenBank/DDBJ whole genome shotgun (WGS) entry which is preliminary data.</text>
</comment>
<dbReference type="InterPro" id="IPR032675">
    <property type="entry name" value="LRR_dom_sf"/>
</dbReference>
<dbReference type="Gene3D" id="3.80.10.10">
    <property type="entry name" value="Ribonuclease Inhibitor"/>
    <property type="match status" value="2"/>
</dbReference>
<keyword evidence="2" id="KW-1185">Reference proteome</keyword>
<reference evidence="1 2" key="1">
    <citation type="submission" date="2015-12" db="EMBL/GenBank/DDBJ databases">
        <title>Dictyostelia acquired genes for synthesis and detection of signals that induce cell-type specialization by lateral gene transfer from prokaryotes.</title>
        <authorList>
            <person name="Gloeckner G."/>
            <person name="Schaap P."/>
        </authorList>
    </citation>
    <scope>NUCLEOTIDE SEQUENCE [LARGE SCALE GENOMIC DNA]</scope>
    <source>
        <strain evidence="1 2">TK</strain>
    </source>
</reference>
<protein>
    <recommendedName>
        <fullName evidence="3">F-box domain-containing protein</fullName>
    </recommendedName>
</protein>
<dbReference type="SUPFAM" id="SSF52047">
    <property type="entry name" value="RNI-like"/>
    <property type="match status" value="1"/>
</dbReference>